<protein>
    <submittedName>
        <fullName evidence="2">Uncharacterized protein</fullName>
    </submittedName>
</protein>
<dbReference type="Pfam" id="PF05380">
    <property type="entry name" value="Peptidase_A17"/>
    <property type="match status" value="1"/>
</dbReference>
<dbReference type="PANTHER" id="PTHR47331">
    <property type="entry name" value="PHD-TYPE DOMAIN-CONTAINING PROTEIN"/>
    <property type="match status" value="1"/>
</dbReference>
<reference evidence="2 3" key="1">
    <citation type="submission" date="2015-01" db="EMBL/GenBank/DDBJ databases">
        <title>Evolution of Trichinella species and genotypes.</title>
        <authorList>
            <person name="Korhonen P.K."/>
            <person name="Edoardo P."/>
            <person name="Giuseppe L.R."/>
            <person name="Gasser R.B."/>
        </authorList>
    </citation>
    <scope>NUCLEOTIDE SEQUENCE [LARGE SCALE GENOMIC DNA]</scope>
    <source>
        <strain evidence="2">ISS37</strain>
    </source>
</reference>
<proteinExistence type="predicted"/>
<evidence type="ECO:0000313" key="3">
    <source>
        <dbReference type="Proteomes" id="UP000054630"/>
    </source>
</evidence>
<accession>A0A0V0S014</accession>
<organism evidence="2 3">
    <name type="scientific">Trichinella nelsoni</name>
    <dbReference type="NCBI Taxonomy" id="6336"/>
    <lineage>
        <taxon>Eukaryota</taxon>
        <taxon>Metazoa</taxon>
        <taxon>Ecdysozoa</taxon>
        <taxon>Nematoda</taxon>
        <taxon>Enoplea</taxon>
        <taxon>Dorylaimia</taxon>
        <taxon>Trichinellida</taxon>
        <taxon>Trichinellidae</taxon>
        <taxon>Trichinella</taxon>
    </lineage>
</organism>
<dbReference type="InterPro" id="IPR008042">
    <property type="entry name" value="Retrotrans_Pao"/>
</dbReference>
<sequence>MITPFLIVDSTDFTSSGCDSYRYLRSRARAIIDEESRERPTGVDSGNSGRAAVRAGNGKLQQFIEQVLEFPTVWAQFEANIHNSSDLDVATKPWRLSRPVSKAPPQDDDAWHLVTSDEAPVLSHGSRQGPVHRPPPRAAWYMKIGPEAEEDEDNLQKFLEFAQWQTSLLAKPMEEDMGTPARRTEHRTFPKKPLRSKWKSGCRVTSSAVALAVTATGSFPLCEGEHKAAACHPSGVQLPRASTVSSGWVQANSSQALALKHAERVGSFDGTQHRAMRHAGRGKSQNDSRPDCACVRTRWNPCGSELPSRHQRASVLYMEGHHRSFGLTWSYKERLEATGVKAPRRSADHSLDLWKDPQGEGCSQNGKAEDAVQVDHYYDFVTGPMRRNATGPVALETLLSWVVCGKPRSGPVAEKRVLLTKVEEPTNASLRRFWEVEAMGINPEDDAEPENARMVEKIEHAMRRLTAVERRLARSDKDIRDNNQPCGSIWRTGEEKERRYRVVFDGSRYGLSSAFAASELGCRRTQRKCTSRSKSTKKTGTPADFSGEMRVKGFASMSTTRVHARRHRVSAPLAAAEVLHNMYMFDLATSCESLDEAITLAAQLEEMMVSGSFHLHKWASNEPAALRKDHLTFISLRMTRRDGRDTKRELLRTVSSVFNPIGCLAPFTTTWIDCGPRGSKNLEELPLIKVPRALVPVPLTQVERVKLHALCDASELANGAVVYLRVGISAPRALMNLVTAKLASPP</sequence>
<dbReference type="AlphaFoldDB" id="A0A0V0S014"/>
<dbReference type="PANTHER" id="PTHR47331:SF5">
    <property type="entry name" value="RIBONUCLEASE H"/>
    <property type="match status" value="1"/>
</dbReference>
<evidence type="ECO:0000313" key="2">
    <source>
        <dbReference type="EMBL" id="KRX19991.1"/>
    </source>
</evidence>
<gene>
    <name evidence="2" type="ORF">T07_14081</name>
</gene>
<evidence type="ECO:0000256" key="1">
    <source>
        <dbReference type="SAM" id="Coils"/>
    </source>
</evidence>
<comment type="caution">
    <text evidence="2">The sequence shown here is derived from an EMBL/GenBank/DDBJ whole genome shotgun (WGS) entry which is preliminary data.</text>
</comment>
<dbReference type="OrthoDB" id="8065733at2759"/>
<keyword evidence="3" id="KW-1185">Reference proteome</keyword>
<dbReference type="Proteomes" id="UP000054630">
    <property type="component" value="Unassembled WGS sequence"/>
</dbReference>
<dbReference type="EMBL" id="JYDL01000053">
    <property type="protein sequence ID" value="KRX19991.1"/>
    <property type="molecule type" value="Genomic_DNA"/>
</dbReference>
<feature type="coiled-coil region" evidence="1">
    <location>
        <begin position="451"/>
        <end position="478"/>
    </location>
</feature>
<dbReference type="STRING" id="6336.A0A0V0S014"/>
<keyword evidence="1" id="KW-0175">Coiled coil</keyword>
<name>A0A0V0S014_9BILA</name>